<accession>A0ABW8Z6M4</accession>
<reference evidence="2 3" key="1">
    <citation type="journal article" date="2024" name="Chem. Sci.">
        <title>Discovery of megapolipeptins by genome mining of a Burkholderiales bacteria collection.</title>
        <authorList>
            <person name="Paulo B.S."/>
            <person name="Recchia M.J.J."/>
            <person name="Lee S."/>
            <person name="Fergusson C.H."/>
            <person name="Romanowski S.B."/>
            <person name="Hernandez A."/>
            <person name="Krull N."/>
            <person name="Liu D.Y."/>
            <person name="Cavanagh H."/>
            <person name="Bos A."/>
            <person name="Gray C.A."/>
            <person name="Murphy B.T."/>
            <person name="Linington R.G."/>
            <person name="Eustaquio A.S."/>
        </authorList>
    </citation>
    <scope>NUCLEOTIDE SEQUENCE [LARGE SCALE GENOMIC DNA]</scope>
    <source>
        <strain evidence="2 3">RL21-008-BIB-B</strain>
    </source>
</reference>
<evidence type="ECO:0000256" key="1">
    <source>
        <dbReference type="SAM" id="SignalP"/>
    </source>
</evidence>
<evidence type="ECO:0008006" key="4">
    <source>
        <dbReference type="Google" id="ProtNLM"/>
    </source>
</evidence>
<proteinExistence type="predicted"/>
<dbReference type="Proteomes" id="UP001629214">
    <property type="component" value="Unassembled WGS sequence"/>
</dbReference>
<protein>
    <recommendedName>
        <fullName evidence="4">DUF3828 domain-containing protein</fullName>
    </recommendedName>
</protein>
<feature type="chain" id="PRO_5045223902" description="DUF3828 domain-containing protein" evidence="1">
    <location>
        <begin position="28"/>
        <end position="186"/>
    </location>
</feature>
<dbReference type="EMBL" id="JAQQFR010000005">
    <property type="protein sequence ID" value="MFL9878500.1"/>
    <property type="molecule type" value="Genomic_DNA"/>
</dbReference>
<gene>
    <name evidence="2" type="ORF">PQR63_08910</name>
</gene>
<sequence length="186" mass="20421">MKQCRNTLILAAALLMAGCSASSEQEAKDLVNSFYQTHQSNRPNGALSLKELITFRHYLSVPLFDLLKDVSVAEEAHLAQTDNQTPPLVDGDLFTTHPKGASTYRVLGCEVKEADSTCSVELIYSDAKLQSPFKSVDRVVLSRDARGWVIDNIEYGGGSANSGVHQGDLQKTLQAILNKNERRIVQ</sequence>
<comment type="caution">
    <text evidence="2">The sequence shown here is derived from an EMBL/GenBank/DDBJ whole genome shotgun (WGS) entry which is preliminary data.</text>
</comment>
<feature type="signal peptide" evidence="1">
    <location>
        <begin position="1"/>
        <end position="27"/>
    </location>
</feature>
<name>A0ABW8Z6M4_9BURK</name>
<dbReference type="PROSITE" id="PS51257">
    <property type="entry name" value="PROKAR_LIPOPROTEIN"/>
    <property type="match status" value="1"/>
</dbReference>
<evidence type="ECO:0000313" key="3">
    <source>
        <dbReference type="Proteomes" id="UP001629214"/>
    </source>
</evidence>
<keyword evidence="1" id="KW-0732">Signal</keyword>
<evidence type="ECO:0000313" key="2">
    <source>
        <dbReference type="EMBL" id="MFL9878500.1"/>
    </source>
</evidence>
<organism evidence="2 3">
    <name type="scientific">Herbaspirillum rhizosphaerae</name>
    <dbReference type="NCBI Taxonomy" id="346179"/>
    <lineage>
        <taxon>Bacteria</taxon>
        <taxon>Pseudomonadati</taxon>
        <taxon>Pseudomonadota</taxon>
        <taxon>Betaproteobacteria</taxon>
        <taxon>Burkholderiales</taxon>
        <taxon>Oxalobacteraceae</taxon>
        <taxon>Herbaspirillum</taxon>
    </lineage>
</organism>
<dbReference type="RefSeq" id="WP_408167492.1">
    <property type="nucleotide sequence ID" value="NZ_JAQQFR010000005.1"/>
</dbReference>
<keyword evidence="3" id="KW-1185">Reference proteome</keyword>